<dbReference type="AlphaFoldDB" id="R7U5B8"/>
<dbReference type="EnsemblMetazoa" id="CapteT188593">
    <property type="protein sequence ID" value="CapteP188593"/>
    <property type="gene ID" value="CapteG188593"/>
</dbReference>
<feature type="signal peptide" evidence="2">
    <location>
        <begin position="1"/>
        <end position="19"/>
    </location>
</feature>
<keyword evidence="2" id="KW-0732">Signal</keyword>
<feature type="compositionally biased region" description="Low complexity" evidence="1">
    <location>
        <begin position="98"/>
        <end position="123"/>
    </location>
</feature>
<reference evidence="4" key="3">
    <citation type="submission" date="2015-06" db="UniProtKB">
        <authorList>
            <consortium name="EnsemblMetazoa"/>
        </authorList>
    </citation>
    <scope>IDENTIFICATION</scope>
</reference>
<organism evidence="3">
    <name type="scientific">Capitella teleta</name>
    <name type="common">Polychaete worm</name>
    <dbReference type="NCBI Taxonomy" id="283909"/>
    <lineage>
        <taxon>Eukaryota</taxon>
        <taxon>Metazoa</taxon>
        <taxon>Spiralia</taxon>
        <taxon>Lophotrochozoa</taxon>
        <taxon>Annelida</taxon>
        <taxon>Polychaeta</taxon>
        <taxon>Sedentaria</taxon>
        <taxon>Scolecida</taxon>
        <taxon>Capitellidae</taxon>
        <taxon>Capitella</taxon>
    </lineage>
</organism>
<evidence type="ECO:0000256" key="1">
    <source>
        <dbReference type="SAM" id="MobiDB-lite"/>
    </source>
</evidence>
<feature type="region of interest" description="Disordered" evidence="1">
    <location>
        <begin position="98"/>
        <end position="135"/>
    </location>
</feature>
<dbReference type="EMBL" id="AMQN01025754">
    <property type="status" value="NOT_ANNOTATED_CDS"/>
    <property type="molecule type" value="Genomic_DNA"/>
</dbReference>
<evidence type="ECO:0000313" key="5">
    <source>
        <dbReference type="Proteomes" id="UP000014760"/>
    </source>
</evidence>
<reference evidence="3 5" key="2">
    <citation type="journal article" date="2013" name="Nature">
        <title>Insights into bilaterian evolution from three spiralian genomes.</title>
        <authorList>
            <person name="Simakov O."/>
            <person name="Marletaz F."/>
            <person name="Cho S.J."/>
            <person name="Edsinger-Gonzales E."/>
            <person name="Havlak P."/>
            <person name="Hellsten U."/>
            <person name="Kuo D.H."/>
            <person name="Larsson T."/>
            <person name="Lv J."/>
            <person name="Arendt D."/>
            <person name="Savage R."/>
            <person name="Osoegawa K."/>
            <person name="de Jong P."/>
            <person name="Grimwood J."/>
            <person name="Chapman J.A."/>
            <person name="Shapiro H."/>
            <person name="Aerts A."/>
            <person name="Otillar R.P."/>
            <person name="Terry A.Y."/>
            <person name="Boore J.L."/>
            <person name="Grigoriev I.V."/>
            <person name="Lindberg D.R."/>
            <person name="Seaver E.C."/>
            <person name="Weisblat D.A."/>
            <person name="Putnam N.H."/>
            <person name="Rokhsar D.S."/>
        </authorList>
    </citation>
    <scope>NUCLEOTIDE SEQUENCE</scope>
    <source>
        <strain evidence="3 5">I ESC-2004</strain>
    </source>
</reference>
<evidence type="ECO:0000313" key="4">
    <source>
        <dbReference type="EnsemblMetazoa" id="CapteP188593"/>
    </source>
</evidence>
<keyword evidence="5" id="KW-1185">Reference proteome</keyword>
<proteinExistence type="predicted"/>
<dbReference type="EMBL" id="AMQN01025755">
    <property type="status" value="NOT_ANNOTATED_CDS"/>
    <property type="molecule type" value="Genomic_DNA"/>
</dbReference>
<evidence type="ECO:0000313" key="3">
    <source>
        <dbReference type="EMBL" id="ELU01174.1"/>
    </source>
</evidence>
<name>R7U5B8_CAPTE</name>
<accession>R7U5B8</accession>
<dbReference type="Proteomes" id="UP000014760">
    <property type="component" value="Unassembled WGS sequence"/>
</dbReference>
<gene>
    <name evidence="3" type="ORF">CAPTEDRAFT_188593</name>
</gene>
<protein>
    <submittedName>
        <fullName evidence="3 4">Uncharacterized protein</fullName>
    </submittedName>
</protein>
<feature type="chain" id="PRO_5008787701" evidence="2">
    <location>
        <begin position="20"/>
        <end position="145"/>
    </location>
</feature>
<evidence type="ECO:0000256" key="2">
    <source>
        <dbReference type="SAM" id="SignalP"/>
    </source>
</evidence>
<reference evidence="5" key="1">
    <citation type="submission" date="2012-12" db="EMBL/GenBank/DDBJ databases">
        <authorList>
            <person name="Hellsten U."/>
            <person name="Grimwood J."/>
            <person name="Chapman J.A."/>
            <person name="Shapiro H."/>
            <person name="Aerts A."/>
            <person name="Otillar R.P."/>
            <person name="Terry A.Y."/>
            <person name="Boore J.L."/>
            <person name="Simakov O."/>
            <person name="Marletaz F."/>
            <person name="Cho S.-J."/>
            <person name="Edsinger-Gonzales E."/>
            <person name="Havlak P."/>
            <person name="Kuo D.-H."/>
            <person name="Larsson T."/>
            <person name="Lv J."/>
            <person name="Arendt D."/>
            <person name="Savage R."/>
            <person name="Osoegawa K."/>
            <person name="de Jong P."/>
            <person name="Lindberg D.R."/>
            <person name="Seaver E.C."/>
            <person name="Weisblat D.A."/>
            <person name="Putnam N.H."/>
            <person name="Grigoriev I.V."/>
            <person name="Rokhsar D.S."/>
        </authorList>
    </citation>
    <scope>NUCLEOTIDE SEQUENCE</scope>
    <source>
        <strain evidence="5">I ESC-2004</strain>
    </source>
</reference>
<dbReference type="HOGENOM" id="CLU_1788676_0_0_1"/>
<dbReference type="EMBL" id="KB305357">
    <property type="protein sequence ID" value="ELU01174.1"/>
    <property type="molecule type" value="Genomic_DNA"/>
</dbReference>
<sequence>MTAAILLLGLCVVASSAEASCLFGDDCLFPCRCQDKEECNSNMGTCSECMDGFPRPNNQPDRFKWGGAACQTGNVAYNKRTDQSGVYGGLISSKAAIPETATTPTSSSTASSNIKTTTKASKTVLPTDPNQTTKQNKFLHVIDPY</sequence>